<dbReference type="EMBL" id="QZWG01000003">
    <property type="protein sequence ID" value="RZC18692.1"/>
    <property type="molecule type" value="Genomic_DNA"/>
</dbReference>
<dbReference type="CDD" id="cd04051">
    <property type="entry name" value="C2_SRC2_like"/>
    <property type="match status" value="1"/>
</dbReference>
<proteinExistence type="predicted"/>
<dbReference type="Proteomes" id="UP000289340">
    <property type="component" value="Chromosome 3"/>
</dbReference>
<dbReference type="PANTHER" id="PTHR32246:SF74">
    <property type="entry name" value="BON1-ASSOCIATED-LIKE PROTEIN"/>
    <property type="match status" value="1"/>
</dbReference>
<evidence type="ECO:0000313" key="3">
    <source>
        <dbReference type="Proteomes" id="UP000289340"/>
    </source>
</evidence>
<protein>
    <submittedName>
        <fullName evidence="2">BON1-associated protein 2</fullName>
    </submittedName>
</protein>
<dbReference type="PANTHER" id="PTHR32246">
    <property type="entry name" value="INGRESSION PROTEIN FIC1"/>
    <property type="match status" value="1"/>
</dbReference>
<name>A0A445L5Z0_GLYSO</name>
<gene>
    <name evidence="2" type="ORF">D0Y65_005784</name>
</gene>
<evidence type="ECO:0000313" key="2">
    <source>
        <dbReference type="EMBL" id="RZC18692.1"/>
    </source>
</evidence>
<accession>A0A445L5Z0</accession>
<evidence type="ECO:0000259" key="1">
    <source>
        <dbReference type="PROSITE" id="PS50004"/>
    </source>
</evidence>
<dbReference type="GO" id="GO:0006952">
    <property type="term" value="P:defense response"/>
    <property type="evidence" value="ECO:0007669"/>
    <property type="project" value="InterPro"/>
</dbReference>
<dbReference type="SUPFAM" id="SSF49562">
    <property type="entry name" value="C2 domain (Calcium/lipid-binding domain, CaLB)"/>
    <property type="match status" value="1"/>
</dbReference>
<dbReference type="InterPro" id="IPR000008">
    <property type="entry name" value="C2_dom"/>
</dbReference>
<organism evidence="2 3">
    <name type="scientific">Glycine soja</name>
    <name type="common">Wild soybean</name>
    <dbReference type="NCBI Taxonomy" id="3848"/>
    <lineage>
        <taxon>Eukaryota</taxon>
        <taxon>Viridiplantae</taxon>
        <taxon>Streptophyta</taxon>
        <taxon>Embryophyta</taxon>
        <taxon>Tracheophyta</taxon>
        <taxon>Spermatophyta</taxon>
        <taxon>Magnoliopsida</taxon>
        <taxon>eudicotyledons</taxon>
        <taxon>Gunneridae</taxon>
        <taxon>Pentapetalae</taxon>
        <taxon>rosids</taxon>
        <taxon>fabids</taxon>
        <taxon>Fabales</taxon>
        <taxon>Fabaceae</taxon>
        <taxon>Papilionoideae</taxon>
        <taxon>50 kb inversion clade</taxon>
        <taxon>NPAAA clade</taxon>
        <taxon>indigoferoid/millettioid clade</taxon>
        <taxon>Phaseoleae</taxon>
        <taxon>Glycine</taxon>
        <taxon>Glycine subgen. Soja</taxon>
    </lineage>
</organism>
<dbReference type="InterPro" id="IPR044750">
    <property type="entry name" value="C2_SRC2/BAP"/>
</dbReference>
<dbReference type="SMART" id="SM00239">
    <property type="entry name" value="C2"/>
    <property type="match status" value="1"/>
</dbReference>
<dbReference type="PROSITE" id="PS50004">
    <property type="entry name" value="C2"/>
    <property type="match status" value="1"/>
</dbReference>
<dbReference type="Gramene" id="XM_028368289.1">
    <property type="protein sequence ID" value="XP_028224090.1"/>
    <property type="gene ID" value="LOC114405793"/>
</dbReference>
<dbReference type="InterPro" id="IPR035892">
    <property type="entry name" value="C2_domain_sf"/>
</dbReference>
<comment type="caution">
    <text evidence="2">The sequence shown here is derived from an EMBL/GenBank/DDBJ whole genome shotgun (WGS) entry which is preliminary data.</text>
</comment>
<keyword evidence="3" id="KW-1185">Reference proteome</keyword>
<sequence>MGISTRTLEITVISCENLHGVKDDAYVVVRAESLNCCTTRRVKVDDGTKKLLSWNQKFLLDMPMHARSITFEVQCNRFKGSRPLGVARIAASDFLGGAALPENRLQVLSYGLRDWEGKRNGVIHFSVRVAASSKTTEEECLNMKPAVELVVARKGCGDRINVGGKRSNEVAVGVPFWWNYPNII</sequence>
<dbReference type="Pfam" id="PF00168">
    <property type="entry name" value="C2"/>
    <property type="match status" value="1"/>
</dbReference>
<dbReference type="Gene3D" id="2.60.40.150">
    <property type="entry name" value="C2 domain"/>
    <property type="match status" value="1"/>
</dbReference>
<reference evidence="2 3" key="1">
    <citation type="submission" date="2018-09" db="EMBL/GenBank/DDBJ databases">
        <title>A high-quality reference genome of wild soybean provides a powerful tool to mine soybean genomes.</title>
        <authorList>
            <person name="Xie M."/>
            <person name="Chung C.Y.L."/>
            <person name="Li M.-W."/>
            <person name="Wong F.-L."/>
            <person name="Chan T.-F."/>
            <person name="Lam H.-M."/>
        </authorList>
    </citation>
    <scope>NUCLEOTIDE SEQUENCE [LARGE SCALE GENOMIC DNA]</scope>
    <source>
        <strain evidence="3">cv. W05</strain>
        <tissue evidence="2">Hypocotyl of etiolated seedlings</tissue>
    </source>
</reference>
<feature type="domain" description="C2" evidence="1">
    <location>
        <begin position="1"/>
        <end position="116"/>
    </location>
</feature>
<dbReference type="AlphaFoldDB" id="A0A445L5Z0"/>